<keyword evidence="7" id="KW-0677">Repeat</keyword>
<dbReference type="FunFam" id="1.20.1280.290:FF:000003">
    <property type="entry name" value="Bidirectional sugar transporter SWEET"/>
    <property type="match status" value="1"/>
</dbReference>
<feature type="non-terminal residue" evidence="11">
    <location>
        <position position="115"/>
    </location>
</feature>
<dbReference type="EMBL" id="BDDD01000180">
    <property type="protein sequence ID" value="GAV60958.1"/>
    <property type="molecule type" value="Genomic_DNA"/>
</dbReference>
<dbReference type="Pfam" id="PF03083">
    <property type="entry name" value="MtN3_slv"/>
    <property type="match status" value="1"/>
</dbReference>
<keyword evidence="6 10" id="KW-0812">Transmembrane</keyword>
<keyword evidence="12" id="KW-1185">Reference proteome</keyword>
<dbReference type="Proteomes" id="UP000187406">
    <property type="component" value="Unassembled WGS sequence"/>
</dbReference>
<dbReference type="InterPro" id="IPR047664">
    <property type="entry name" value="SWEET"/>
</dbReference>
<evidence type="ECO:0000256" key="8">
    <source>
        <dbReference type="ARBA" id="ARBA00022989"/>
    </source>
</evidence>
<comment type="caution">
    <text evidence="11">The sequence shown here is derived from an EMBL/GenBank/DDBJ whole genome shotgun (WGS) entry which is preliminary data.</text>
</comment>
<evidence type="ECO:0000256" key="9">
    <source>
        <dbReference type="ARBA" id="ARBA00023136"/>
    </source>
</evidence>
<dbReference type="OrthoDB" id="409725at2759"/>
<evidence type="ECO:0000256" key="10">
    <source>
        <dbReference type="SAM" id="Phobius"/>
    </source>
</evidence>
<name>A0A1Q3AZ31_CEPFO</name>
<evidence type="ECO:0000313" key="11">
    <source>
        <dbReference type="EMBL" id="GAV60958.1"/>
    </source>
</evidence>
<keyword evidence="8 10" id="KW-1133">Transmembrane helix</keyword>
<dbReference type="Gene3D" id="1.20.1280.290">
    <property type="match status" value="1"/>
</dbReference>
<sequence length="115" mass="13016">CVAISMCVFAAPLSIVAQVIQTRNVEFMPSTLSFFLTLSAIMWFYGLFNKDMCCLPNIVGFILGLLQMLVYAMYRKAKNVIQGKKLPEQLKNIIPQSALGQYEVYWIEIPPFVNA</sequence>
<evidence type="ECO:0000256" key="2">
    <source>
        <dbReference type="ARBA" id="ARBA00007809"/>
    </source>
</evidence>
<dbReference type="PANTHER" id="PTHR10791">
    <property type="entry name" value="RAG1-ACTIVATING PROTEIN 1"/>
    <property type="match status" value="1"/>
</dbReference>
<comment type="subcellular location">
    <subcellularLocation>
        <location evidence="1">Cell membrane</location>
        <topology evidence="1">Multi-pass membrane protein</topology>
    </subcellularLocation>
</comment>
<comment type="similarity">
    <text evidence="2">Belongs to the SWEET sugar transporter family.</text>
</comment>
<gene>
    <name evidence="11" type="ORF">CFOL_v3_04486</name>
</gene>
<evidence type="ECO:0000256" key="5">
    <source>
        <dbReference type="ARBA" id="ARBA00022597"/>
    </source>
</evidence>
<organism evidence="11 12">
    <name type="scientific">Cephalotus follicularis</name>
    <name type="common">Albany pitcher plant</name>
    <dbReference type="NCBI Taxonomy" id="3775"/>
    <lineage>
        <taxon>Eukaryota</taxon>
        <taxon>Viridiplantae</taxon>
        <taxon>Streptophyta</taxon>
        <taxon>Embryophyta</taxon>
        <taxon>Tracheophyta</taxon>
        <taxon>Spermatophyta</taxon>
        <taxon>Magnoliopsida</taxon>
        <taxon>eudicotyledons</taxon>
        <taxon>Gunneridae</taxon>
        <taxon>Pentapetalae</taxon>
        <taxon>rosids</taxon>
        <taxon>fabids</taxon>
        <taxon>Oxalidales</taxon>
        <taxon>Cephalotaceae</taxon>
        <taxon>Cephalotus</taxon>
    </lineage>
</organism>
<dbReference type="AlphaFoldDB" id="A0A1Q3AZ31"/>
<keyword evidence="4" id="KW-1003">Cell membrane</keyword>
<feature type="transmembrane region" description="Helical" evidence="10">
    <location>
        <begin position="55"/>
        <end position="74"/>
    </location>
</feature>
<dbReference type="InterPro" id="IPR004316">
    <property type="entry name" value="SWEET_rpt"/>
</dbReference>
<feature type="non-terminal residue" evidence="11">
    <location>
        <position position="1"/>
    </location>
</feature>
<keyword evidence="9 10" id="KW-0472">Membrane</keyword>
<proteinExistence type="inferred from homology"/>
<dbReference type="InParanoid" id="A0A1Q3AZ31"/>
<dbReference type="PANTHER" id="PTHR10791:SF222">
    <property type="entry name" value="BIDIRECTIONAL SUGAR TRANSPORTER SWEET15"/>
    <property type="match status" value="1"/>
</dbReference>
<protein>
    <submittedName>
        <fullName evidence="11">MtN3_slv domain-containing protein</fullName>
    </submittedName>
</protein>
<keyword evidence="5" id="KW-0762">Sugar transport</keyword>
<dbReference type="GO" id="GO:0005886">
    <property type="term" value="C:plasma membrane"/>
    <property type="evidence" value="ECO:0007669"/>
    <property type="project" value="UniProtKB-SubCell"/>
</dbReference>
<dbReference type="GO" id="GO:0051119">
    <property type="term" value="F:sugar transmembrane transporter activity"/>
    <property type="evidence" value="ECO:0007669"/>
    <property type="project" value="InterPro"/>
</dbReference>
<feature type="transmembrane region" description="Helical" evidence="10">
    <location>
        <begin position="27"/>
        <end position="48"/>
    </location>
</feature>
<evidence type="ECO:0000313" key="12">
    <source>
        <dbReference type="Proteomes" id="UP000187406"/>
    </source>
</evidence>
<accession>A0A1Q3AZ31</accession>
<evidence type="ECO:0000256" key="4">
    <source>
        <dbReference type="ARBA" id="ARBA00022475"/>
    </source>
</evidence>
<dbReference type="STRING" id="3775.A0A1Q3AZ31"/>
<evidence type="ECO:0000256" key="3">
    <source>
        <dbReference type="ARBA" id="ARBA00022448"/>
    </source>
</evidence>
<evidence type="ECO:0000256" key="7">
    <source>
        <dbReference type="ARBA" id="ARBA00022737"/>
    </source>
</evidence>
<keyword evidence="3" id="KW-0813">Transport</keyword>
<reference evidence="12" key="1">
    <citation type="submission" date="2016-04" db="EMBL/GenBank/DDBJ databases">
        <title>Cephalotus genome sequencing.</title>
        <authorList>
            <person name="Fukushima K."/>
            <person name="Hasebe M."/>
            <person name="Fang X."/>
        </authorList>
    </citation>
    <scope>NUCLEOTIDE SEQUENCE [LARGE SCALE GENOMIC DNA]</scope>
    <source>
        <strain evidence="12">cv. St1</strain>
    </source>
</reference>
<evidence type="ECO:0000256" key="1">
    <source>
        <dbReference type="ARBA" id="ARBA00004651"/>
    </source>
</evidence>
<evidence type="ECO:0000256" key="6">
    <source>
        <dbReference type="ARBA" id="ARBA00022692"/>
    </source>
</evidence>